<evidence type="ECO:0000313" key="2">
    <source>
        <dbReference type="Proteomes" id="UP001056120"/>
    </source>
</evidence>
<reference evidence="2" key="1">
    <citation type="journal article" date="2022" name="Mol. Ecol. Resour.">
        <title>The genomes of chicory, endive, great burdock and yacon provide insights into Asteraceae palaeo-polyploidization history and plant inulin production.</title>
        <authorList>
            <person name="Fan W."/>
            <person name="Wang S."/>
            <person name="Wang H."/>
            <person name="Wang A."/>
            <person name="Jiang F."/>
            <person name="Liu H."/>
            <person name="Zhao H."/>
            <person name="Xu D."/>
            <person name="Zhang Y."/>
        </authorList>
    </citation>
    <scope>NUCLEOTIDE SEQUENCE [LARGE SCALE GENOMIC DNA]</scope>
    <source>
        <strain evidence="2">cv. Yunnan</strain>
    </source>
</reference>
<evidence type="ECO:0000313" key="1">
    <source>
        <dbReference type="EMBL" id="KAI3818016.1"/>
    </source>
</evidence>
<keyword evidence="2" id="KW-1185">Reference proteome</keyword>
<name>A0ACB9JCX0_9ASTR</name>
<sequence length="100" mass="11426">MANAKKRRIIVFRRTETWFIACHGMEGEACSQSLRRRCPQFPQVALEEDTVLEVASVLRLEINNSLEVLREIASGKDLKKFLAVYSIFFLVAIILLNSNV</sequence>
<protein>
    <submittedName>
        <fullName evidence="1">Uncharacterized protein</fullName>
    </submittedName>
</protein>
<gene>
    <name evidence="1" type="ORF">L1987_11818</name>
</gene>
<comment type="caution">
    <text evidence="1">The sequence shown here is derived from an EMBL/GenBank/DDBJ whole genome shotgun (WGS) entry which is preliminary data.</text>
</comment>
<proteinExistence type="predicted"/>
<reference evidence="1 2" key="2">
    <citation type="journal article" date="2022" name="Mol. Ecol. Resour.">
        <title>The genomes of chicory, endive, great burdock and yacon provide insights into Asteraceae paleo-polyploidization history and plant inulin production.</title>
        <authorList>
            <person name="Fan W."/>
            <person name="Wang S."/>
            <person name="Wang H."/>
            <person name="Wang A."/>
            <person name="Jiang F."/>
            <person name="Liu H."/>
            <person name="Zhao H."/>
            <person name="Xu D."/>
            <person name="Zhang Y."/>
        </authorList>
    </citation>
    <scope>NUCLEOTIDE SEQUENCE [LARGE SCALE GENOMIC DNA]</scope>
    <source>
        <strain evidence="2">cv. Yunnan</strain>
        <tissue evidence="1">Leaves</tissue>
    </source>
</reference>
<dbReference type="EMBL" id="CM042021">
    <property type="protein sequence ID" value="KAI3818016.1"/>
    <property type="molecule type" value="Genomic_DNA"/>
</dbReference>
<dbReference type="Proteomes" id="UP001056120">
    <property type="component" value="Linkage Group LG04"/>
</dbReference>
<accession>A0ACB9JCX0</accession>
<organism evidence="1 2">
    <name type="scientific">Smallanthus sonchifolius</name>
    <dbReference type="NCBI Taxonomy" id="185202"/>
    <lineage>
        <taxon>Eukaryota</taxon>
        <taxon>Viridiplantae</taxon>
        <taxon>Streptophyta</taxon>
        <taxon>Embryophyta</taxon>
        <taxon>Tracheophyta</taxon>
        <taxon>Spermatophyta</taxon>
        <taxon>Magnoliopsida</taxon>
        <taxon>eudicotyledons</taxon>
        <taxon>Gunneridae</taxon>
        <taxon>Pentapetalae</taxon>
        <taxon>asterids</taxon>
        <taxon>campanulids</taxon>
        <taxon>Asterales</taxon>
        <taxon>Asteraceae</taxon>
        <taxon>Asteroideae</taxon>
        <taxon>Heliantheae alliance</taxon>
        <taxon>Millerieae</taxon>
        <taxon>Smallanthus</taxon>
    </lineage>
</organism>